<dbReference type="Pfam" id="PF16640">
    <property type="entry name" value="Big_3_5"/>
    <property type="match status" value="1"/>
</dbReference>
<dbReference type="Gene3D" id="1.50.10.10">
    <property type="match status" value="1"/>
</dbReference>
<dbReference type="Proteomes" id="UP000315389">
    <property type="component" value="Unassembled WGS sequence"/>
</dbReference>
<dbReference type="OrthoDB" id="9781878at2"/>
<keyword evidence="1" id="KW-0732">Signal</keyword>
<accession>A0A542ZPA6</accession>
<feature type="signal peptide" evidence="1">
    <location>
        <begin position="1"/>
        <end position="48"/>
    </location>
</feature>
<evidence type="ECO:0000259" key="2">
    <source>
        <dbReference type="Pfam" id="PF16640"/>
    </source>
</evidence>
<comment type="caution">
    <text evidence="3">The sequence shown here is derived from an EMBL/GenBank/DDBJ whole genome shotgun (WGS) entry which is preliminary data.</text>
</comment>
<reference evidence="3 4" key="1">
    <citation type="submission" date="2019-06" db="EMBL/GenBank/DDBJ databases">
        <title>Sequencing the genomes of 1000 actinobacteria strains.</title>
        <authorList>
            <person name="Klenk H.-P."/>
        </authorList>
    </citation>
    <scope>NUCLEOTIDE SEQUENCE [LARGE SCALE GENOMIC DNA]</scope>
    <source>
        <strain evidence="3 4">DSM 4813</strain>
    </source>
</reference>
<dbReference type="RefSeq" id="WP_142121077.1">
    <property type="nucleotide sequence ID" value="NZ_BAAASV010000002.1"/>
</dbReference>
<gene>
    <name evidence="3" type="ORF">FB461_1731</name>
</gene>
<keyword evidence="4" id="KW-1185">Reference proteome</keyword>
<feature type="domain" description="Bacterial Ig-like" evidence="2">
    <location>
        <begin position="1172"/>
        <end position="1264"/>
    </location>
</feature>
<name>A0A542ZPA6_RARFA</name>
<proteinExistence type="predicted"/>
<dbReference type="SUPFAM" id="SSF48208">
    <property type="entry name" value="Six-hairpin glycosidases"/>
    <property type="match status" value="1"/>
</dbReference>
<feature type="chain" id="PRO_5022001248" evidence="1">
    <location>
        <begin position="49"/>
        <end position="1455"/>
    </location>
</feature>
<evidence type="ECO:0000256" key="1">
    <source>
        <dbReference type="SAM" id="SignalP"/>
    </source>
</evidence>
<dbReference type="GO" id="GO:0005975">
    <property type="term" value="P:carbohydrate metabolic process"/>
    <property type="evidence" value="ECO:0007669"/>
    <property type="project" value="InterPro"/>
</dbReference>
<evidence type="ECO:0000313" key="3">
    <source>
        <dbReference type="EMBL" id="TQL62096.1"/>
    </source>
</evidence>
<evidence type="ECO:0000313" key="4">
    <source>
        <dbReference type="Proteomes" id="UP000315389"/>
    </source>
</evidence>
<dbReference type="InterPro" id="IPR012341">
    <property type="entry name" value="6hp_glycosidase-like_sf"/>
</dbReference>
<dbReference type="InterPro" id="IPR032109">
    <property type="entry name" value="Big_3_5"/>
</dbReference>
<protein>
    <submittedName>
        <fullName evidence="3">Ig-like domain-containing protein</fullName>
    </submittedName>
</protein>
<dbReference type="Gene3D" id="2.60.40.10">
    <property type="entry name" value="Immunoglobulins"/>
    <property type="match status" value="2"/>
</dbReference>
<sequence>MPTQGTVPTGGPLPRRSPRRMRTSLLAAVASAALIATMGVTAPLAATAAPTPTPAAAPSVADLGMTGAGQQRWQSLAKSRIVLNPFDRYAKGDTNLTMADPETSQSWGPELPLRAAYYANDEALRFPDLLTTYRKAAAGTAPAPVSTVLPGPYTPANGWQEDRAAATATGSSTLATVTAGNTFGKIYKTVSVNLNETPNLTLTVDALDAGSAWAFEVNSIKLMPNDSTISGTFTYDLATLTGLSGQQNLELRIWVSGGAGKSVTFSNVTLHGDVANPAQDKKVLARDDMSSASGWTSASQEASFTSNGDQGIVKIVTGSLTSTYGAVKKSFGSINVTATTKLAIKVDVVTNKWYLNALVDGSGTQKTLSAVGSNTGWIVVDNFATQVGTGTHSLELRLATDGGRPSAVAFDDLIIFDSAVSETWAGSNLEGAQSFDTSWTASQETFTGNYGANGTITGRDVFASTDAVVREVDTTSVSGDVVVGGKLQGTPAWNASTKQLTVTGTGFVQVYQLPDSATVGFGSAVSNATGSTATGATAWSATLPNGGVHKIAIAFKPVSTSATYAPGMTAAAAASSASTEAASAYAQNVSARVGELDAYWADYLAKVPVPQDFSLHSVPAYGASALDIEKTYYRAWINLEQNVIPATPETNSLKAQLGTGKASMWMSGIPGAKNVATWDTLVGLQTLVYADPSLAWESFTGIMDFVQPSGSAFPGEITNDPTKGGEVLPSRKAQTAWILYNATGDASKLNDIYPALKRVLDFGATNLHWTVKDRGVYNYTQRDSEFVTSLIIDLGYAKKIAAKVGATADIAHWDSIEQHLYSKFDSWFVRTDGVFQQKVTLASNDDNAAVTTGTGANGDNSVVVGSLVLPGLSARAKTAILGRFAAFNADKQWAGFGDNLKGPNINYITAGLLDNEHVTDGKVKATQFSESVIRDVTRSGWFAEVYKKNGNEQSDKPLVDGVRPSLFGIAAFIDSVWINNGFRLSLGDPSFVRLSAGHVGGISGLTAGGNPLNVDLTSQGIVLTGAAVNTTPAQCEVLAGAAGQTIQLPGACVGSGVVPAPLAAQVGLTVSPESTAVADASPAVATIDVSQADQPSRKAIGTVTLVDADTNATYGSATLANGTATVNLPTGLGVGIHRLRATFAPANAQTWAPGTSQIVTYRITGQATSTTLTLSQASQALGEAPASAQVTVTGTGGTPTGTVQLVNAANSSVLATGTLVNGSVVVTLPNTLAAGTYQLQARYVPTAGSTWEGSSSANQTLTVTDKASATLQLGLGSTSIVAGGQPQASVSITTTGQWTAGVVTIHQGSRQVARVTVGASKTAQIKLPRQLTAGKVTLQARFAGSSTVAAATSPNATLTVTKAAAKVKVKAKKTVKKGKRLTITVTVSGPAGLAKAGKATVKLGKAKAKTVKVNAKGVAKVKIKAAKRGKQKIAVAYKGSAALRAKSATASVKVK</sequence>
<dbReference type="EMBL" id="VFOS01000002">
    <property type="protein sequence ID" value="TQL62096.1"/>
    <property type="molecule type" value="Genomic_DNA"/>
</dbReference>
<dbReference type="InterPro" id="IPR013783">
    <property type="entry name" value="Ig-like_fold"/>
</dbReference>
<organism evidence="3 4">
    <name type="scientific">Rarobacter faecitabidus</name>
    <dbReference type="NCBI Taxonomy" id="13243"/>
    <lineage>
        <taxon>Bacteria</taxon>
        <taxon>Bacillati</taxon>
        <taxon>Actinomycetota</taxon>
        <taxon>Actinomycetes</taxon>
        <taxon>Micrococcales</taxon>
        <taxon>Rarobacteraceae</taxon>
        <taxon>Rarobacter</taxon>
    </lineage>
</organism>
<dbReference type="InterPro" id="IPR008928">
    <property type="entry name" value="6-hairpin_glycosidase_sf"/>
</dbReference>